<gene>
    <name evidence="1" type="ORF">PS718_03438</name>
</gene>
<name>A0A5E7DRK0_PSEFL</name>
<dbReference type="AlphaFoldDB" id="A0A5E7DRK0"/>
<dbReference type="RefSeq" id="WP_150603882.1">
    <property type="nucleotide sequence ID" value="NZ_CABVHX010000014.1"/>
</dbReference>
<evidence type="ECO:0000313" key="2">
    <source>
        <dbReference type="Proteomes" id="UP000325375"/>
    </source>
</evidence>
<dbReference type="Proteomes" id="UP000325375">
    <property type="component" value="Unassembled WGS sequence"/>
</dbReference>
<accession>A0A5E7DRK0</accession>
<proteinExistence type="predicted"/>
<reference evidence="1 2" key="1">
    <citation type="submission" date="2019-09" db="EMBL/GenBank/DDBJ databases">
        <authorList>
            <person name="Chandra G."/>
            <person name="Truman W A."/>
        </authorList>
    </citation>
    <scope>NUCLEOTIDE SEQUENCE [LARGE SCALE GENOMIC DNA]</scope>
    <source>
        <strain evidence="1">PS718</strain>
    </source>
</reference>
<sequence length="1211" mass="129564">MTIQENAGLLSTSVDPLALNAPGIPTAVANGGLGWQDLNDPRKPVLVQIILQSGSVQLDDLVDLYWQNLPVTNTLVNDDHLTTGVITLNVQPVDILEHADGVHDFHYVVTAAIGGQTEPSPMGTVKVKRLLPGGITGDDPATEYTNENLRAPTGIPALINDAIAERGIEVTIGVYENMAVGDRIQLNWGGLSLTRPALTEPEVGKLVTFRVEKATLIAAPGQVIVRYDIRDEVNNWSRWSLHASTDVEAGDNLLIAPRVLNTSNGAIDLALLLGEDAEVQTPVYTKRMELGDQVRLTWTGFTAEGVQLEDVILDKTVGTGDIDWPLTFLIPNDKVRAIAQGNAVVRYEVTPLAGQRRQSRRTSVNVIGQVAQLPAPAVPAATGNVLDPAGLPPEGAVVRIASSELIAAGDTILLLWEGKTASGGSVTHTITIPVTGSVVGKPIERLVPLAYITPLLNGSVTVSYTLNKSGGETLTSQPLLLQVRSQTAQLPKPKVDYAMDDSLDPEAVPATGTAVRVNYSPMLTADRIDLHWDGVLDHTDFFPVPTNWNNKEVPFPIEKTSVDLNKDQTVQVFYTVTRAGTVMTSIKQPLLIGSAVKLGPPSIKEAMGNSLNPIAAKDALNAVVPAYANMIGTQLRVTWTGTAGAGSHTTELVTVTTQAPQNIALDNKVVAYNLNLPVTVTYEMIRNGGEPKESESMTLAVQPIPISELKQPRILEAADNGNGNELNLSDVANGATIRVDSWPLIAVGQYVWLRLKGRKTSGDAHETNLWSPPSSRANDTWISQGYLDKAVPAAYLKELGDGTTLTVEFKAALGKSQTESEAVSFPVKTYTVKAGVGELPKPSIKEASGTSLAPIAAKDKLTAVVPQYPGMLASDLISVTWAGTAGNGSHTTTAVEVGTVGSKEIELLNSVVAFNLGQVVSVIYKVTRGTTSTPSDPLSLTVQTINDEESGLPTPAIDGATGDELDVTKLQDSARTRIAKWPLIVLNQKIWLLYSGTNADGTTYKNQFYNGANVGSDGLNGYLPQAPVAELRKLKDGSSLRVEFKVGFDGSTDEDKAVSFPICTYSVTNITPVLKEDFESLKEQWITPNNPIDTPSMVITKISGTYSSSIARPNFYAPGMIEGTVLQIGSLDTVRLTLKTLVSKVEFYVGDVTVEGGGAKFHNKNGHSDFINFSRNTGVSKVSHTKPDITHIDITAPKDDVIYIDGFHFEK</sequence>
<organism evidence="1 2">
    <name type="scientific">Pseudomonas fluorescens</name>
    <dbReference type="NCBI Taxonomy" id="294"/>
    <lineage>
        <taxon>Bacteria</taxon>
        <taxon>Pseudomonadati</taxon>
        <taxon>Pseudomonadota</taxon>
        <taxon>Gammaproteobacteria</taxon>
        <taxon>Pseudomonadales</taxon>
        <taxon>Pseudomonadaceae</taxon>
        <taxon>Pseudomonas</taxon>
    </lineage>
</organism>
<protein>
    <submittedName>
        <fullName evidence="1">Uncharacterized protein</fullName>
    </submittedName>
</protein>
<dbReference type="EMBL" id="CABVHX010000014">
    <property type="protein sequence ID" value="VVO11074.1"/>
    <property type="molecule type" value="Genomic_DNA"/>
</dbReference>
<evidence type="ECO:0000313" key="1">
    <source>
        <dbReference type="EMBL" id="VVO11074.1"/>
    </source>
</evidence>